<evidence type="ECO:0000256" key="1">
    <source>
        <dbReference type="SAM" id="MobiDB-lite"/>
    </source>
</evidence>
<feature type="compositionally biased region" description="Polar residues" evidence="1">
    <location>
        <begin position="1"/>
        <end position="17"/>
    </location>
</feature>
<keyword evidence="3" id="KW-1185">Reference proteome</keyword>
<dbReference type="Proteomes" id="UP000193144">
    <property type="component" value="Unassembled WGS sequence"/>
</dbReference>
<gene>
    <name evidence="2" type="ORF">BCR34DRAFT_603412</name>
</gene>
<dbReference type="OrthoDB" id="5273701at2759"/>
<accession>A0A1Y1ZEK6</accession>
<dbReference type="AlphaFoldDB" id="A0A1Y1ZEK6"/>
<organism evidence="2 3">
    <name type="scientific">Clohesyomyces aquaticus</name>
    <dbReference type="NCBI Taxonomy" id="1231657"/>
    <lineage>
        <taxon>Eukaryota</taxon>
        <taxon>Fungi</taxon>
        <taxon>Dikarya</taxon>
        <taxon>Ascomycota</taxon>
        <taxon>Pezizomycotina</taxon>
        <taxon>Dothideomycetes</taxon>
        <taxon>Pleosporomycetidae</taxon>
        <taxon>Pleosporales</taxon>
        <taxon>Lindgomycetaceae</taxon>
        <taxon>Clohesyomyces</taxon>
    </lineage>
</organism>
<comment type="caution">
    <text evidence="2">The sequence shown here is derived from an EMBL/GenBank/DDBJ whole genome shotgun (WGS) entry which is preliminary data.</text>
</comment>
<feature type="compositionally biased region" description="Basic and acidic residues" evidence="1">
    <location>
        <begin position="30"/>
        <end position="56"/>
    </location>
</feature>
<reference evidence="2 3" key="1">
    <citation type="submission" date="2016-07" db="EMBL/GenBank/DDBJ databases">
        <title>Pervasive Adenine N6-methylation of Active Genes in Fungi.</title>
        <authorList>
            <consortium name="DOE Joint Genome Institute"/>
            <person name="Mondo S.J."/>
            <person name="Dannebaum R.O."/>
            <person name="Kuo R.C."/>
            <person name="Labutti K."/>
            <person name="Haridas S."/>
            <person name="Kuo A."/>
            <person name="Salamov A."/>
            <person name="Ahrendt S.R."/>
            <person name="Lipzen A."/>
            <person name="Sullivan W."/>
            <person name="Andreopoulos W.B."/>
            <person name="Clum A."/>
            <person name="Lindquist E."/>
            <person name="Daum C."/>
            <person name="Ramamoorthy G.K."/>
            <person name="Gryganskyi A."/>
            <person name="Culley D."/>
            <person name="Magnuson J.K."/>
            <person name="James T.Y."/>
            <person name="O'Malley M.A."/>
            <person name="Stajich J.E."/>
            <person name="Spatafora J.W."/>
            <person name="Visel A."/>
            <person name="Grigoriev I.V."/>
        </authorList>
    </citation>
    <scope>NUCLEOTIDE SEQUENCE [LARGE SCALE GENOMIC DNA]</scope>
    <source>
        <strain evidence="2 3">CBS 115471</strain>
    </source>
</reference>
<evidence type="ECO:0000313" key="2">
    <source>
        <dbReference type="EMBL" id="ORY08649.1"/>
    </source>
</evidence>
<proteinExistence type="predicted"/>
<protein>
    <submittedName>
        <fullName evidence="2">Uncharacterized protein</fullName>
    </submittedName>
</protein>
<dbReference type="EMBL" id="MCFA01000097">
    <property type="protein sequence ID" value="ORY08649.1"/>
    <property type="molecule type" value="Genomic_DNA"/>
</dbReference>
<name>A0A1Y1ZEK6_9PLEO</name>
<sequence>MSTQSETDYDASISSSKIEPLGSPMKVHIPHTDHGVIGEDADIEHTHLEPLDSPIKEHHRTLSLSSDSKPEVEHPKKEKKHKHHEHHEEQK</sequence>
<feature type="region of interest" description="Disordered" evidence="1">
    <location>
        <begin position="1"/>
        <end position="91"/>
    </location>
</feature>
<evidence type="ECO:0000313" key="3">
    <source>
        <dbReference type="Proteomes" id="UP000193144"/>
    </source>
</evidence>